<accession>A0A7W6LUW8</accession>
<comment type="caution">
    <text evidence="3">The sequence shown here is derived from an EMBL/GenBank/DDBJ whole genome shotgun (WGS) entry which is preliminary data.</text>
</comment>
<proteinExistence type="predicted"/>
<dbReference type="AlphaFoldDB" id="A0A7W6LUW8"/>
<sequence length="425" mass="45820">MRCIFLDRTGQSGMIPLTPSPTIKESPPMRAFLAAAFALPFAVAALAASPEQALAPLAFEQIAPAGTKMPRFKVDAAWPAMPDDLLLGQVSGVAVGPDDSVWVVHRPHSLTATDTGLSESPAIAACCKPAPPVVRFAKDGRYLGGWGGADSAPTVDGVNQWPASLHGIFIDKSGSVWFGGNGKGDHVVMNYTPEGKYIRRFGRREKTGGNDATDQLGNPSDVNHSDGMVLISDGYVNRRVIGFDDRSNAYKGRWGAYGKPPSGPVLQGTFDQSHAVDPSRVADPKSAIFNSIVHCVVPTRDGHLYVCDRNNNRAQLFKREKDGGLTFVRDLAIAPETGGTHTVTDIAFSPDPEQTYLYVADMMNGRIWVLERKTHTILGAFGRIGRQAGQFTWLHSIDTDSAGNIYATEVNTGRRVQKLVFTGIE</sequence>
<evidence type="ECO:0000313" key="4">
    <source>
        <dbReference type="Proteomes" id="UP000590524"/>
    </source>
</evidence>
<reference evidence="3 4" key="1">
    <citation type="submission" date="2020-08" db="EMBL/GenBank/DDBJ databases">
        <title>Genomic Encyclopedia of Type Strains, Phase IV (KMG-IV): sequencing the most valuable type-strain genomes for metagenomic binning, comparative biology and taxonomic classification.</title>
        <authorList>
            <person name="Goeker M."/>
        </authorList>
    </citation>
    <scope>NUCLEOTIDE SEQUENCE [LARGE SCALE GENOMIC DNA]</scope>
    <source>
        <strain evidence="3 4">DSM 19371</strain>
    </source>
</reference>
<keyword evidence="1" id="KW-0732">Signal</keyword>
<dbReference type="InterPro" id="IPR011042">
    <property type="entry name" value="6-blade_b-propeller_TolB-like"/>
</dbReference>
<dbReference type="Proteomes" id="UP000590524">
    <property type="component" value="Unassembled WGS sequence"/>
</dbReference>
<keyword evidence="2" id="KW-0325">Glycoprotein</keyword>
<dbReference type="SUPFAM" id="SSF63829">
    <property type="entry name" value="Calcium-dependent phosphotriesterase"/>
    <property type="match status" value="1"/>
</dbReference>
<evidence type="ECO:0000256" key="2">
    <source>
        <dbReference type="ARBA" id="ARBA00023180"/>
    </source>
</evidence>
<protein>
    <submittedName>
        <fullName evidence="3">Uncharacterized protein</fullName>
    </submittedName>
</protein>
<dbReference type="EMBL" id="JACIEU010000015">
    <property type="protein sequence ID" value="MBB4149917.1"/>
    <property type="molecule type" value="Genomic_DNA"/>
</dbReference>
<evidence type="ECO:0000256" key="1">
    <source>
        <dbReference type="ARBA" id="ARBA00022729"/>
    </source>
</evidence>
<organism evidence="3 4">
    <name type="scientific">Sphingobium scionense</name>
    <dbReference type="NCBI Taxonomy" id="1404341"/>
    <lineage>
        <taxon>Bacteria</taxon>
        <taxon>Pseudomonadati</taxon>
        <taxon>Pseudomonadota</taxon>
        <taxon>Alphaproteobacteria</taxon>
        <taxon>Sphingomonadales</taxon>
        <taxon>Sphingomonadaceae</taxon>
        <taxon>Sphingobium</taxon>
    </lineage>
</organism>
<keyword evidence="4" id="KW-1185">Reference proteome</keyword>
<evidence type="ECO:0000313" key="3">
    <source>
        <dbReference type="EMBL" id="MBB4149917.1"/>
    </source>
</evidence>
<dbReference type="Gene3D" id="2.120.10.30">
    <property type="entry name" value="TolB, C-terminal domain"/>
    <property type="match status" value="1"/>
</dbReference>
<dbReference type="PANTHER" id="PTHR10680">
    <property type="entry name" value="PEPTIDYL-GLYCINE ALPHA-AMIDATING MONOOXYGENASE"/>
    <property type="match status" value="1"/>
</dbReference>
<name>A0A7W6LUW8_9SPHN</name>
<dbReference type="PANTHER" id="PTHR10680:SF14">
    <property type="entry name" value="PEPTIDYL-GLYCINE ALPHA-AMIDATING MONOOXYGENASE"/>
    <property type="match status" value="1"/>
</dbReference>
<gene>
    <name evidence="3" type="ORF">GGQ90_003711</name>
</gene>